<evidence type="ECO:0000256" key="3">
    <source>
        <dbReference type="ARBA" id="ARBA00010662"/>
    </source>
</evidence>
<comment type="caution">
    <text evidence="8">The sequence shown here is derived from an EMBL/GenBank/DDBJ whole genome shotgun (WGS) entry which is preliminary data.</text>
</comment>
<feature type="domain" description="Glucosamine/galactosamine-6-phosphate isomerase" evidence="7">
    <location>
        <begin position="15"/>
        <end position="231"/>
    </location>
</feature>
<accession>A0AAW0U8T6</accession>
<protein>
    <recommendedName>
        <fullName evidence="4 6">6-phosphogluconolactonase</fullName>
        <shortName evidence="6">6PGL</shortName>
        <ecNumber evidence="4 6">3.1.1.31</ecNumber>
    </recommendedName>
</protein>
<evidence type="ECO:0000256" key="5">
    <source>
        <dbReference type="ARBA" id="ARBA00022801"/>
    </source>
</evidence>
<dbReference type="GO" id="GO:0017057">
    <property type="term" value="F:6-phosphogluconolactonase activity"/>
    <property type="evidence" value="ECO:0007669"/>
    <property type="project" value="UniProtKB-UniRule"/>
</dbReference>
<evidence type="ECO:0000259" key="7">
    <source>
        <dbReference type="Pfam" id="PF01182"/>
    </source>
</evidence>
<dbReference type="Pfam" id="PF01182">
    <property type="entry name" value="Glucosamine_iso"/>
    <property type="match status" value="1"/>
</dbReference>
<dbReference type="InterPro" id="IPR005900">
    <property type="entry name" value="6-phosphogluconolactonase_DevB"/>
</dbReference>
<dbReference type="Gene3D" id="3.40.50.1360">
    <property type="match status" value="1"/>
</dbReference>
<evidence type="ECO:0000256" key="4">
    <source>
        <dbReference type="ARBA" id="ARBA00013198"/>
    </source>
</evidence>
<dbReference type="FunFam" id="3.40.50.1360:FF:000005">
    <property type="entry name" value="6-phosphogluconolactonase"/>
    <property type="match status" value="1"/>
</dbReference>
<dbReference type="CDD" id="cd01400">
    <property type="entry name" value="6PGL"/>
    <property type="match status" value="1"/>
</dbReference>
<organism evidence="8 9">
    <name type="scientific">Scylla paramamosain</name>
    <name type="common">Mud crab</name>
    <dbReference type="NCBI Taxonomy" id="85552"/>
    <lineage>
        <taxon>Eukaryota</taxon>
        <taxon>Metazoa</taxon>
        <taxon>Ecdysozoa</taxon>
        <taxon>Arthropoda</taxon>
        <taxon>Crustacea</taxon>
        <taxon>Multicrustacea</taxon>
        <taxon>Malacostraca</taxon>
        <taxon>Eumalacostraca</taxon>
        <taxon>Eucarida</taxon>
        <taxon>Decapoda</taxon>
        <taxon>Pleocyemata</taxon>
        <taxon>Brachyura</taxon>
        <taxon>Eubrachyura</taxon>
        <taxon>Portunoidea</taxon>
        <taxon>Portunidae</taxon>
        <taxon>Portuninae</taxon>
        <taxon>Scylla</taxon>
    </lineage>
</organism>
<dbReference type="PANTHER" id="PTHR11054">
    <property type="entry name" value="6-PHOSPHOGLUCONOLACTONASE"/>
    <property type="match status" value="1"/>
</dbReference>
<keyword evidence="9" id="KW-1185">Reference proteome</keyword>
<gene>
    <name evidence="8" type="ORF">O3P69_005495</name>
</gene>
<evidence type="ECO:0000256" key="2">
    <source>
        <dbReference type="ARBA" id="ARBA00004961"/>
    </source>
</evidence>
<dbReference type="InterPro" id="IPR037171">
    <property type="entry name" value="NagB/RpiA_transferase-like"/>
</dbReference>
<proteinExistence type="inferred from homology"/>
<evidence type="ECO:0000256" key="6">
    <source>
        <dbReference type="RuleBase" id="RU365095"/>
    </source>
</evidence>
<dbReference type="PANTHER" id="PTHR11054:SF0">
    <property type="entry name" value="6-PHOSPHOGLUCONOLACTONASE"/>
    <property type="match status" value="1"/>
</dbReference>
<comment type="similarity">
    <text evidence="3 6">Belongs to the glucosamine/galactosamine-6-phosphate isomerase family. 6-phosphogluconolactonase subfamily.</text>
</comment>
<comment type="pathway">
    <text evidence="2 6">Carbohydrate degradation; pentose phosphate pathway; D-ribulose 5-phosphate from D-glucose 6-phosphate (oxidative stage): step 2/3.</text>
</comment>
<name>A0AAW0U8T6_SCYPA</name>
<dbReference type="EMBL" id="JARAKH010000016">
    <property type="protein sequence ID" value="KAK8396484.1"/>
    <property type="molecule type" value="Genomic_DNA"/>
</dbReference>
<dbReference type="SUPFAM" id="SSF100950">
    <property type="entry name" value="NagB/RpiA/CoA transferase-like"/>
    <property type="match status" value="1"/>
</dbReference>
<dbReference type="InterPro" id="IPR039104">
    <property type="entry name" value="6PGL"/>
</dbReference>
<evidence type="ECO:0000313" key="8">
    <source>
        <dbReference type="EMBL" id="KAK8396484.1"/>
    </source>
</evidence>
<dbReference type="GO" id="GO:0006098">
    <property type="term" value="P:pentose-phosphate shunt"/>
    <property type="evidence" value="ECO:0007669"/>
    <property type="project" value="InterPro"/>
</dbReference>
<evidence type="ECO:0000256" key="1">
    <source>
        <dbReference type="ARBA" id="ARBA00000832"/>
    </source>
</evidence>
<dbReference type="AlphaFoldDB" id="A0AAW0U8T6"/>
<comment type="catalytic activity">
    <reaction evidence="1 6">
        <text>6-phospho-D-glucono-1,5-lactone + H2O = 6-phospho-D-gluconate + H(+)</text>
        <dbReference type="Rhea" id="RHEA:12556"/>
        <dbReference type="ChEBI" id="CHEBI:15377"/>
        <dbReference type="ChEBI" id="CHEBI:15378"/>
        <dbReference type="ChEBI" id="CHEBI:57955"/>
        <dbReference type="ChEBI" id="CHEBI:58759"/>
        <dbReference type="EC" id="3.1.1.31"/>
    </reaction>
</comment>
<dbReference type="GO" id="GO:0005975">
    <property type="term" value="P:carbohydrate metabolic process"/>
    <property type="evidence" value="ECO:0007669"/>
    <property type="project" value="UniProtKB-UniRule"/>
</dbReference>
<dbReference type="InterPro" id="IPR006148">
    <property type="entry name" value="Glc/Gal-6P_isomerase"/>
</dbReference>
<evidence type="ECO:0000313" key="9">
    <source>
        <dbReference type="Proteomes" id="UP001487740"/>
    </source>
</evidence>
<dbReference type="Proteomes" id="UP001487740">
    <property type="component" value="Unassembled WGS sequence"/>
</dbReference>
<dbReference type="NCBIfam" id="TIGR01198">
    <property type="entry name" value="pgl"/>
    <property type="match status" value="1"/>
</dbReference>
<keyword evidence="5 6" id="KW-0378">Hydrolase</keyword>
<comment type="function">
    <text evidence="6">Hydrolysis of 6-phosphogluconolactone to 6-phosphogluconate.</text>
</comment>
<sequence length="256" mass="27991">MTSTKSPAVRKVVESEKEVAKQLCTLVEHLSNEAIEARGRFTIGLSGGSMAKFLCGGLPSIQTSWDKWLLFFCDERLVPFSNDDSTYKIYQAGLVGKTPLKDEQFVTINPDLEVQAAAKDYEEKIRAKFPDSDWPRFDLLLLGMGPDGHTASLFPGHPLLDEQSVWVAAISDSPKPPPCRVTMTFPVINNAHCCAFAMAGEGKADMVKRILGDGEALPSGMVQPTDGELLWILDKSAASKLSLPPTRKECLSCCLQ</sequence>
<dbReference type="EC" id="3.1.1.31" evidence="4 6"/>
<reference evidence="8 9" key="1">
    <citation type="submission" date="2023-03" db="EMBL/GenBank/DDBJ databases">
        <title>High-quality genome of Scylla paramamosain provides insights in environmental adaptation.</title>
        <authorList>
            <person name="Zhang L."/>
        </authorList>
    </citation>
    <scope>NUCLEOTIDE SEQUENCE [LARGE SCALE GENOMIC DNA]</scope>
    <source>
        <strain evidence="8">LZ_2023a</strain>
        <tissue evidence="8">Muscle</tissue>
    </source>
</reference>